<feature type="compositionally biased region" description="Basic and acidic residues" evidence="8">
    <location>
        <begin position="422"/>
        <end position="438"/>
    </location>
</feature>
<feature type="compositionally biased region" description="Pro residues" evidence="8">
    <location>
        <begin position="270"/>
        <end position="283"/>
    </location>
</feature>
<comment type="subcellular location">
    <subcellularLocation>
        <location evidence="1">Nucleus</location>
    </subcellularLocation>
</comment>
<keyword evidence="5" id="KW-0238">DNA-binding</keyword>
<feature type="compositionally biased region" description="Gly residues" evidence="8">
    <location>
        <begin position="1036"/>
        <end position="1052"/>
    </location>
</feature>
<dbReference type="CDD" id="cd12148">
    <property type="entry name" value="fungal_TF_MHR"/>
    <property type="match status" value="1"/>
</dbReference>
<feature type="compositionally biased region" description="Polar residues" evidence="8">
    <location>
        <begin position="10"/>
        <end position="34"/>
    </location>
</feature>
<dbReference type="SUPFAM" id="SSF57701">
    <property type="entry name" value="Zn2/Cys6 DNA-binding domain"/>
    <property type="match status" value="1"/>
</dbReference>
<evidence type="ECO:0000256" key="8">
    <source>
        <dbReference type="SAM" id="MobiDB-lite"/>
    </source>
</evidence>
<dbReference type="InterPro" id="IPR051089">
    <property type="entry name" value="prtT"/>
</dbReference>
<evidence type="ECO:0000256" key="7">
    <source>
        <dbReference type="ARBA" id="ARBA00023242"/>
    </source>
</evidence>
<evidence type="ECO:0000256" key="1">
    <source>
        <dbReference type="ARBA" id="ARBA00004123"/>
    </source>
</evidence>
<evidence type="ECO:0000256" key="2">
    <source>
        <dbReference type="ARBA" id="ARBA00022723"/>
    </source>
</evidence>
<feature type="region of interest" description="Disordered" evidence="8">
    <location>
        <begin position="251"/>
        <end position="289"/>
    </location>
</feature>
<feature type="compositionally biased region" description="Low complexity" evidence="8">
    <location>
        <begin position="137"/>
        <end position="148"/>
    </location>
</feature>
<dbReference type="Gene3D" id="4.10.240.10">
    <property type="entry name" value="Zn(2)-C6 fungal-type DNA-binding domain"/>
    <property type="match status" value="1"/>
</dbReference>
<dbReference type="PANTHER" id="PTHR31845">
    <property type="entry name" value="FINGER DOMAIN PROTEIN, PUTATIVE-RELATED"/>
    <property type="match status" value="1"/>
</dbReference>
<proteinExistence type="predicted"/>
<dbReference type="Pfam" id="PF04082">
    <property type="entry name" value="Fungal_trans"/>
    <property type="match status" value="1"/>
</dbReference>
<feature type="region of interest" description="Disordered" evidence="8">
    <location>
        <begin position="881"/>
        <end position="916"/>
    </location>
</feature>
<dbReference type="SMART" id="SM00906">
    <property type="entry name" value="Fungal_trans"/>
    <property type="match status" value="1"/>
</dbReference>
<feature type="region of interest" description="Disordered" evidence="8">
    <location>
        <begin position="1"/>
        <end position="148"/>
    </location>
</feature>
<keyword evidence="7" id="KW-0539">Nucleus</keyword>
<dbReference type="AlphaFoldDB" id="A0AAW0Z5X3"/>
<dbReference type="RefSeq" id="XP_066805777.1">
    <property type="nucleotide sequence ID" value="XM_066943235.1"/>
</dbReference>
<keyword evidence="11" id="KW-1185">Reference proteome</keyword>
<dbReference type="InterPro" id="IPR001138">
    <property type="entry name" value="Zn2Cys6_DnaBD"/>
</dbReference>
<dbReference type="InterPro" id="IPR007219">
    <property type="entry name" value="XnlR_reg_dom"/>
</dbReference>
<dbReference type="SMART" id="SM00066">
    <property type="entry name" value="GAL4"/>
    <property type="match status" value="1"/>
</dbReference>
<dbReference type="PANTHER" id="PTHR31845:SF34">
    <property type="entry name" value="TRANSCRIPTIONAL ACTIVATOR OF PROTEASES PRTT"/>
    <property type="match status" value="1"/>
</dbReference>
<evidence type="ECO:0000313" key="11">
    <source>
        <dbReference type="Proteomes" id="UP001388673"/>
    </source>
</evidence>
<evidence type="ECO:0000256" key="3">
    <source>
        <dbReference type="ARBA" id="ARBA00022833"/>
    </source>
</evidence>
<dbReference type="GO" id="GO:0005634">
    <property type="term" value="C:nucleus"/>
    <property type="evidence" value="ECO:0007669"/>
    <property type="project" value="UniProtKB-SubCell"/>
</dbReference>
<reference evidence="10 11" key="1">
    <citation type="journal article" date="2024" name="bioRxiv">
        <title>Comparative genomics of Cryptococcus and Kwoniella reveals pathogenesis evolution and contrasting karyotype dynamics via intercentromeric recombination or chromosome fusion.</title>
        <authorList>
            <person name="Coelho M.A."/>
            <person name="David-Palma M."/>
            <person name="Shea T."/>
            <person name="Bowers K."/>
            <person name="McGinley-Smith S."/>
            <person name="Mohammad A.W."/>
            <person name="Gnirke A."/>
            <person name="Yurkov A.M."/>
            <person name="Nowrousian M."/>
            <person name="Sun S."/>
            <person name="Cuomo C.A."/>
            <person name="Heitman J."/>
        </authorList>
    </citation>
    <scope>NUCLEOTIDE SEQUENCE [LARGE SCALE GENOMIC DNA]</scope>
    <source>
        <strain evidence="10 11">CBS 13917</strain>
    </source>
</reference>
<keyword evidence="4" id="KW-0805">Transcription regulation</keyword>
<feature type="compositionally biased region" description="Polar residues" evidence="8">
    <location>
        <begin position="44"/>
        <end position="60"/>
    </location>
</feature>
<keyword evidence="3" id="KW-0862">Zinc</keyword>
<dbReference type="Proteomes" id="UP001388673">
    <property type="component" value="Unassembled WGS sequence"/>
</dbReference>
<evidence type="ECO:0000259" key="9">
    <source>
        <dbReference type="PROSITE" id="PS50048"/>
    </source>
</evidence>
<dbReference type="InterPro" id="IPR036864">
    <property type="entry name" value="Zn2-C6_fun-type_DNA-bd_sf"/>
</dbReference>
<organism evidence="10 11">
    <name type="scientific">Kwoniella newhampshirensis</name>
    <dbReference type="NCBI Taxonomy" id="1651941"/>
    <lineage>
        <taxon>Eukaryota</taxon>
        <taxon>Fungi</taxon>
        <taxon>Dikarya</taxon>
        <taxon>Basidiomycota</taxon>
        <taxon>Agaricomycotina</taxon>
        <taxon>Tremellomycetes</taxon>
        <taxon>Tremellales</taxon>
        <taxon>Cryptococcaceae</taxon>
        <taxon>Kwoniella</taxon>
    </lineage>
</organism>
<keyword evidence="6" id="KW-0804">Transcription</keyword>
<protein>
    <recommendedName>
        <fullName evidence="9">Zn(2)-C6 fungal-type domain-containing protein</fullName>
    </recommendedName>
</protein>
<comment type="caution">
    <text evidence="10">The sequence shown here is derived from an EMBL/GenBank/DDBJ whole genome shotgun (WGS) entry which is preliminary data.</text>
</comment>
<keyword evidence="2" id="KW-0479">Metal-binding</keyword>
<dbReference type="PROSITE" id="PS00463">
    <property type="entry name" value="ZN2_CY6_FUNGAL_1"/>
    <property type="match status" value="1"/>
</dbReference>
<dbReference type="GO" id="GO:0008270">
    <property type="term" value="F:zinc ion binding"/>
    <property type="evidence" value="ECO:0007669"/>
    <property type="project" value="InterPro"/>
</dbReference>
<dbReference type="GO" id="GO:0000976">
    <property type="term" value="F:transcription cis-regulatory region binding"/>
    <property type="evidence" value="ECO:0007669"/>
    <property type="project" value="TreeGrafter"/>
</dbReference>
<evidence type="ECO:0000313" key="10">
    <source>
        <dbReference type="EMBL" id="KAK8869531.1"/>
    </source>
</evidence>
<feature type="region of interest" description="Disordered" evidence="8">
    <location>
        <begin position="327"/>
        <end position="380"/>
    </location>
</feature>
<feature type="compositionally biased region" description="Low complexity" evidence="8">
    <location>
        <begin position="108"/>
        <end position="120"/>
    </location>
</feature>
<dbReference type="KEGG" id="kne:92177357"/>
<sequence>MEDDPRHSQSGDPYNRSQNGSVTSSQQHRATFSTYPPPPPPPLVNNSSAYRGEAGTTSPRNGADISEVEKDQGHNRHEAEEGGSSGSKKRAVPSEPTSSDRGRPKARTTSMSSNATANTSVRKEPQNAGGAGGGGASSSEPGARRAAQACLRCRKQKLKCIGGWPCNRCTKSKNVCDFGRPGLGPPSREGTVVTEANARLEQLESSVANLLAGLAGSGGGGNGGSGGGATYPNGEMLHTFDPTRRRAESFATSESGRAYPPQKSAQWAPPDIPPPTHVRPLDPPRVGASALPLNAQTTSMSPDEISQHGGPHVRFTSSPNNTFIPNINSPSAFSSNGTGPSPASVGFGRSDSVGLSAERLREPFGSGKRSKGKGQKAEERLATATEADFDEAPFKALVYQPAVWDNREQSRRSSPQLSTPQSRDEPGPGTYEKRVMRDKDDPVNTDLVDIHMAHTLFDFFIDHCHPFLPVVNVALDDAFNTIRQSPFLISAIVAVAARFYIRFTSRSPGAYPPLEPSIPPRLANLAEAHLGNTLLRKQHALSDVQAVMLLAAWGLQSGGRGPDAWVVTGHAARIARRLGVHKVLSQAAGMARITRPGTEGWDKLDAFMPQWRTWLCWFCFDGFLSLGFGRPQSTQFETVDEQGFLQIRMNQTLPRPGSTPSISLYGDVYIAGQVQLTQIGRDLINWGEMLADPTSALWADPRRADMFHDKELNVRNMFKDLNARLDEWSRLWLWSGSPYTLYLGSSARIARLQADHMRLCLNSFALKSGPDEDPFVAQCLKKALNAAMSTIQTHFESSQTDMALSFATDYLTITLAQAAVFLVRMTKASPIAQNASNIDPPVIAHYLKMSIDLLEAGELSETRLSTYLAKTIRDIARAADIGGIGQPDGEEDLGPSRPQSAHASLPPTFDSTQPTSSVLGAFDMESFLQFESQLDLGYLLGLPGDNSAIVGGSMTSLAGPDNTAGGGGMMNAAMNLNQGGMMGGNGGGVPSLFATATGQGGIYSSGGGMGPSAEFTYGMGGMGYGVGPNGTWGFPTLGGQGENPGGGGGGGNTTSQDDAGGNI</sequence>
<dbReference type="Pfam" id="PF00172">
    <property type="entry name" value="Zn_clus"/>
    <property type="match status" value="1"/>
</dbReference>
<gene>
    <name evidence="10" type="ORF">IAR55_000097</name>
</gene>
<accession>A0AAW0Z5X3</accession>
<dbReference type="GeneID" id="92177357"/>
<name>A0AAW0Z5X3_9TREE</name>
<evidence type="ECO:0000256" key="4">
    <source>
        <dbReference type="ARBA" id="ARBA00023015"/>
    </source>
</evidence>
<dbReference type="PROSITE" id="PS50048">
    <property type="entry name" value="ZN2_CY6_FUNGAL_2"/>
    <property type="match status" value="1"/>
</dbReference>
<dbReference type="CDD" id="cd00067">
    <property type="entry name" value="GAL4"/>
    <property type="match status" value="1"/>
</dbReference>
<evidence type="ECO:0000256" key="6">
    <source>
        <dbReference type="ARBA" id="ARBA00023163"/>
    </source>
</evidence>
<feature type="domain" description="Zn(2)-C6 fungal-type" evidence="9">
    <location>
        <begin position="149"/>
        <end position="178"/>
    </location>
</feature>
<feature type="region of interest" description="Disordered" evidence="8">
    <location>
        <begin position="405"/>
        <end position="438"/>
    </location>
</feature>
<feature type="compositionally biased region" description="Polar residues" evidence="8">
    <location>
        <begin position="327"/>
        <end position="341"/>
    </location>
</feature>
<dbReference type="GO" id="GO:0006351">
    <property type="term" value="P:DNA-templated transcription"/>
    <property type="evidence" value="ECO:0007669"/>
    <property type="project" value="InterPro"/>
</dbReference>
<evidence type="ECO:0000256" key="5">
    <source>
        <dbReference type="ARBA" id="ARBA00023125"/>
    </source>
</evidence>
<feature type="compositionally biased region" description="Basic and acidic residues" evidence="8">
    <location>
        <begin position="67"/>
        <end position="80"/>
    </location>
</feature>
<dbReference type="GO" id="GO:0000981">
    <property type="term" value="F:DNA-binding transcription factor activity, RNA polymerase II-specific"/>
    <property type="evidence" value="ECO:0007669"/>
    <property type="project" value="InterPro"/>
</dbReference>
<feature type="region of interest" description="Disordered" evidence="8">
    <location>
        <begin position="1036"/>
        <end position="1063"/>
    </location>
</feature>
<dbReference type="EMBL" id="JBCAWK010000001">
    <property type="protein sequence ID" value="KAK8869531.1"/>
    <property type="molecule type" value="Genomic_DNA"/>
</dbReference>
<feature type="compositionally biased region" description="Polar residues" evidence="8">
    <location>
        <begin position="412"/>
        <end position="421"/>
    </location>
</feature>